<evidence type="ECO:0000256" key="3">
    <source>
        <dbReference type="ARBA" id="ARBA00023277"/>
    </source>
</evidence>
<dbReference type="SUPFAM" id="SSF52279">
    <property type="entry name" value="Beta-D-glucan exohydrolase, C-terminal domain"/>
    <property type="match status" value="1"/>
</dbReference>
<dbReference type="InterPro" id="IPR037524">
    <property type="entry name" value="PA14/GLEYA"/>
</dbReference>
<dbReference type="InterPro" id="IPR026891">
    <property type="entry name" value="Fn3-like"/>
</dbReference>
<evidence type="ECO:0000313" key="7">
    <source>
        <dbReference type="EMBL" id="GAA2634178.1"/>
    </source>
</evidence>
<dbReference type="Pfam" id="PF01915">
    <property type="entry name" value="Glyco_hydro_3_C"/>
    <property type="match status" value="1"/>
</dbReference>
<dbReference type="PANTHER" id="PTHR42715:SF10">
    <property type="entry name" value="BETA-GLUCOSIDASE"/>
    <property type="match status" value="1"/>
</dbReference>
<reference evidence="8" key="1">
    <citation type="journal article" date="2019" name="Int. J. Syst. Evol. Microbiol.">
        <title>The Global Catalogue of Microorganisms (GCM) 10K type strain sequencing project: providing services to taxonomists for standard genome sequencing and annotation.</title>
        <authorList>
            <consortium name="The Broad Institute Genomics Platform"/>
            <consortium name="The Broad Institute Genome Sequencing Center for Infectious Disease"/>
            <person name="Wu L."/>
            <person name="Ma J."/>
        </authorList>
    </citation>
    <scope>NUCLEOTIDE SEQUENCE [LARGE SCALE GENOMIC DNA]</scope>
    <source>
        <strain evidence="8">JCM 16373</strain>
    </source>
</reference>
<dbReference type="InterPro" id="IPR036962">
    <property type="entry name" value="Glyco_hydro_3_N_sf"/>
</dbReference>
<dbReference type="InterPro" id="IPR002772">
    <property type="entry name" value="Glyco_hydro_3_C"/>
</dbReference>
<dbReference type="PANTHER" id="PTHR42715">
    <property type="entry name" value="BETA-GLUCOSIDASE"/>
    <property type="match status" value="1"/>
</dbReference>
<proteinExistence type="inferred from homology"/>
<evidence type="ECO:0000313" key="8">
    <source>
        <dbReference type="Proteomes" id="UP001501447"/>
    </source>
</evidence>
<keyword evidence="3" id="KW-0119">Carbohydrate metabolism</keyword>
<keyword evidence="2 4" id="KW-0378">Hydrolase</keyword>
<evidence type="ECO:0000259" key="6">
    <source>
        <dbReference type="PROSITE" id="PS51820"/>
    </source>
</evidence>
<dbReference type="PRINTS" id="PR00133">
    <property type="entry name" value="GLHYDRLASE3"/>
</dbReference>
<dbReference type="EMBL" id="BAAARJ010000023">
    <property type="protein sequence ID" value="GAA2634178.1"/>
    <property type="molecule type" value="Genomic_DNA"/>
</dbReference>
<dbReference type="Pfam" id="PF00933">
    <property type="entry name" value="Glyco_hydro_3"/>
    <property type="match status" value="1"/>
</dbReference>
<dbReference type="Gene3D" id="3.20.20.300">
    <property type="entry name" value="Glycoside hydrolase, family 3, N-terminal domain"/>
    <property type="match status" value="1"/>
</dbReference>
<feature type="compositionally biased region" description="Low complexity" evidence="5">
    <location>
        <begin position="1"/>
        <end position="21"/>
    </location>
</feature>
<feature type="compositionally biased region" description="Low complexity" evidence="5">
    <location>
        <begin position="51"/>
        <end position="68"/>
    </location>
</feature>
<dbReference type="InterPro" id="IPR001764">
    <property type="entry name" value="Glyco_hydro_3_N"/>
</dbReference>
<dbReference type="GO" id="GO:0016787">
    <property type="term" value="F:hydrolase activity"/>
    <property type="evidence" value="ECO:0007669"/>
    <property type="project" value="UniProtKB-KW"/>
</dbReference>
<dbReference type="InterPro" id="IPR019800">
    <property type="entry name" value="Glyco_hydro_3_AS"/>
</dbReference>
<dbReference type="PROSITE" id="PS00775">
    <property type="entry name" value="GLYCOSYL_HYDROL_F3"/>
    <property type="match status" value="1"/>
</dbReference>
<dbReference type="InterPro" id="IPR050288">
    <property type="entry name" value="Cellulose_deg_GH3"/>
</dbReference>
<dbReference type="InterPro" id="IPR036881">
    <property type="entry name" value="Glyco_hydro_3_C_sf"/>
</dbReference>
<feature type="domain" description="PA14" evidence="6">
    <location>
        <begin position="504"/>
        <end position="657"/>
    </location>
</feature>
<dbReference type="Gene3D" id="3.40.50.1700">
    <property type="entry name" value="Glycoside hydrolase family 3 C-terminal domain"/>
    <property type="match status" value="1"/>
</dbReference>
<keyword evidence="4" id="KW-0326">Glycosidase</keyword>
<protein>
    <submittedName>
        <fullName evidence="7">Glycoside hydrolase family 3 C-terminal domain-containing protein</fullName>
    </submittedName>
</protein>
<dbReference type="Proteomes" id="UP001501447">
    <property type="component" value="Unassembled WGS sequence"/>
</dbReference>
<name>A0ABP6D741_9ACTN</name>
<comment type="caution">
    <text evidence="7">The sequence shown here is derived from an EMBL/GenBank/DDBJ whole genome shotgun (WGS) entry which is preliminary data.</text>
</comment>
<evidence type="ECO:0000256" key="1">
    <source>
        <dbReference type="ARBA" id="ARBA00005336"/>
    </source>
</evidence>
<dbReference type="Gene3D" id="2.60.40.10">
    <property type="entry name" value="Immunoglobulins"/>
    <property type="match status" value="1"/>
</dbReference>
<gene>
    <name evidence="7" type="ORF">GCM10009863_58100</name>
</gene>
<evidence type="ECO:0000256" key="2">
    <source>
        <dbReference type="ARBA" id="ARBA00022801"/>
    </source>
</evidence>
<dbReference type="InterPro" id="IPR017853">
    <property type="entry name" value="GH"/>
</dbReference>
<dbReference type="SUPFAM" id="SSF51445">
    <property type="entry name" value="(Trans)glycosidases"/>
    <property type="match status" value="1"/>
</dbReference>
<comment type="similarity">
    <text evidence="1 4">Belongs to the glycosyl hydrolase 3 family.</text>
</comment>
<evidence type="ECO:0000256" key="5">
    <source>
        <dbReference type="SAM" id="MobiDB-lite"/>
    </source>
</evidence>
<accession>A0ABP6D741</accession>
<feature type="region of interest" description="Disordered" evidence="5">
    <location>
        <begin position="1"/>
        <end position="98"/>
    </location>
</feature>
<dbReference type="Pfam" id="PF14310">
    <property type="entry name" value="Fn3-like"/>
    <property type="match status" value="1"/>
</dbReference>
<dbReference type="SMART" id="SM01217">
    <property type="entry name" value="Fn3_like"/>
    <property type="match status" value="1"/>
</dbReference>
<organism evidence="7 8">
    <name type="scientific">Streptomyces axinellae</name>
    <dbReference type="NCBI Taxonomy" id="552788"/>
    <lineage>
        <taxon>Bacteria</taxon>
        <taxon>Bacillati</taxon>
        <taxon>Actinomycetota</taxon>
        <taxon>Actinomycetes</taxon>
        <taxon>Kitasatosporales</taxon>
        <taxon>Streptomycetaceae</taxon>
        <taxon>Streptomyces</taxon>
    </lineage>
</organism>
<dbReference type="InterPro" id="IPR013783">
    <property type="entry name" value="Ig-like_fold"/>
</dbReference>
<dbReference type="Gene3D" id="2.60.120.260">
    <property type="entry name" value="Galactose-binding domain-like"/>
    <property type="match status" value="1"/>
</dbReference>
<feature type="compositionally biased region" description="Basic and acidic residues" evidence="5">
    <location>
        <begin position="87"/>
        <end position="98"/>
    </location>
</feature>
<sequence>MDTSDMSDMSDTSGVSDVSGVNPTSGSAPHDGADSHDGADPGVTGANPDGPASVTTSHSAASHGAAPADGRGSLGAAPAGSGIEDSGDAHGASDLHDARARATAVEEALAKLSLPAKAALLGGTDMWSVGPEPGAGFGRLVMSDGPAGVRGENWTPEDPSTALPSPTALGATWDLALAREAGLLLAQEARRKGAHVVLAPTVNLHRTPYGGRHFEAYAEDPELTGVIGAALVSGIQEGGVGTTPKHYVANDSETDRYTVDVRADGRTLREQYLAPFERIVRTARPWGVMAAYNSVNGVTMSEHDTLNNGVLRGEWGFDGVLVSDWTGARSTTACALGGLDLAMPGPDTVYGEHLVAAVRDGRVSEETVDTLVRRVLLLAARAGVLDGAPPAVPPHAVPRPLDGEATVRELAARSFVLLRNERSALPLDVPRGGEAPGAGTVRRVAVSGLPASAPRFGGGGSAQVFPRHVSTPLGALREALPAGVALSYEPGPDPRSRLAPAAPEDGFALTAELHGLDDAELARVRQADGSVRWMGSLPGGAPFADLGRVELTGEFTPAESGTHRLAVRGVGHFRLEAGERVLYDAELLPESEDPAAAFLNPPQRVFLLDAEAGQTVSIRLVHSVAVQGLGALFGLVSFELGYGAPAVPDEELIQRAVFAAEEADTALVFVGTTDDSESEGVDRETLALPGRQDELVSRVAAINDRTVVVVNAGAPVLMPWRDEVAAVLLCWFPGEAGGDALADVLLGHEEPGGRLPTTWPEAEDDLPVRQVLPDGDGQLPYAEGPYIGYRAWRRAGAEPAYWFGHGLGYTEWDYEALNIAPPDPDLSGAGVTAADAADTAGAEDPYIPAAEVTVRVRNSGPRAGREVVQLYLGPEGPERKLVAFAVVEAEPGESAEARLTVPLRALQTWDETHETWQLLPAPYIFTAARSAADFRLTAQLALAP</sequence>
<keyword evidence="8" id="KW-1185">Reference proteome</keyword>
<evidence type="ECO:0000256" key="4">
    <source>
        <dbReference type="RuleBase" id="RU361161"/>
    </source>
</evidence>
<dbReference type="PROSITE" id="PS51820">
    <property type="entry name" value="PA14"/>
    <property type="match status" value="1"/>
</dbReference>